<dbReference type="PROSITE" id="PS50889">
    <property type="entry name" value="S4"/>
    <property type="match status" value="1"/>
</dbReference>
<sequence length="257" mass="29045">MNIYQHYRPEEHAFIDKVNGWKLAVAEQYTVRLTDFLNPREQFILQQVIGNHPDVSLSFWGGSSYSERKRALIHPPFVPAENEDFSITCFEVNYPAKFVKLEHKDILGALMNLGVKREKYGDIVISGETIQLSAASEIAGYLRLSFEKAGRASVTLNELEPGMFLGAREEYTEKNGTVSSLRLDAVMSEMYSISRSKASALIAGGKVKVNWRQVENTSFELEGGDYVSVRGYGRSKLFSIDGQTKKDKQRIRYGILK</sequence>
<dbReference type="InterPro" id="IPR036986">
    <property type="entry name" value="S4_RNA-bd_sf"/>
</dbReference>
<dbReference type="InterPro" id="IPR048443">
    <property type="entry name" value="RqcP2_N"/>
</dbReference>
<dbReference type="SMART" id="SM00363">
    <property type="entry name" value="S4"/>
    <property type="match status" value="1"/>
</dbReference>
<protein>
    <submittedName>
        <fullName evidence="3">RNA-binding protein</fullName>
    </submittedName>
</protein>
<dbReference type="Pfam" id="PF01479">
    <property type="entry name" value="S4"/>
    <property type="match status" value="1"/>
</dbReference>
<evidence type="ECO:0000256" key="1">
    <source>
        <dbReference type="PROSITE-ProRule" id="PRU00182"/>
    </source>
</evidence>
<organism evidence="3 4">
    <name type="scientific">Fictibacillus iocasae</name>
    <dbReference type="NCBI Taxonomy" id="2715437"/>
    <lineage>
        <taxon>Bacteria</taxon>
        <taxon>Bacillati</taxon>
        <taxon>Bacillota</taxon>
        <taxon>Bacilli</taxon>
        <taxon>Bacillales</taxon>
        <taxon>Fictibacillaceae</taxon>
        <taxon>Fictibacillus</taxon>
    </lineage>
</organism>
<keyword evidence="4" id="KW-1185">Reference proteome</keyword>
<dbReference type="EMBL" id="JBHTCP010000016">
    <property type="protein sequence ID" value="MFC7372095.1"/>
    <property type="molecule type" value="Genomic_DNA"/>
</dbReference>
<proteinExistence type="predicted"/>
<keyword evidence="1" id="KW-0694">RNA-binding</keyword>
<reference evidence="4" key="1">
    <citation type="journal article" date="2019" name="Int. J. Syst. Evol. Microbiol.">
        <title>The Global Catalogue of Microorganisms (GCM) 10K type strain sequencing project: providing services to taxonomists for standard genome sequencing and annotation.</title>
        <authorList>
            <consortium name="The Broad Institute Genomics Platform"/>
            <consortium name="The Broad Institute Genome Sequencing Center for Infectious Disease"/>
            <person name="Wu L."/>
            <person name="Ma J."/>
        </authorList>
    </citation>
    <scope>NUCLEOTIDE SEQUENCE [LARGE SCALE GENOMIC DNA]</scope>
    <source>
        <strain evidence="4">NBRC 106396</strain>
    </source>
</reference>
<dbReference type="Pfam" id="PF17774">
    <property type="entry name" value="YlmH_RBD"/>
    <property type="match status" value="1"/>
</dbReference>
<dbReference type="CDD" id="cd00165">
    <property type="entry name" value="S4"/>
    <property type="match status" value="1"/>
</dbReference>
<evidence type="ECO:0000313" key="3">
    <source>
        <dbReference type="EMBL" id="MFC7372095.1"/>
    </source>
</evidence>
<evidence type="ECO:0000259" key="2">
    <source>
        <dbReference type="SMART" id="SM00363"/>
    </source>
</evidence>
<gene>
    <name evidence="3" type="ORF">ACFQPF_10410</name>
</gene>
<comment type="caution">
    <text evidence="3">The sequence shown here is derived from an EMBL/GenBank/DDBJ whole genome shotgun (WGS) entry which is preliminary data.</text>
</comment>
<dbReference type="PANTHER" id="PTHR13633:SF3">
    <property type="entry name" value="MITOCHONDRIAL TRANSCRIPTION RESCUE FACTOR 1"/>
    <property type="match status" value="1"/>
</dbReference>
<dbReference type="SUPFAM" id="SSF55174">
    <property type="entry name" value="Alpha-L RNA-binding motif"/>
    <property type="match status" value="1"/>
</dbReference>
<dbReference type="RefSeq" id="WP_379749335.1">
    <property type="nucleotide sequence ID" value="NZ_JBHTCP010000016.1"/>
</dbReference>
<dbReference type="InterPro" id="IPR002942">
    <property type="entry name" value="S4_RNA-bd"/>
</dbReference>
<dbReference type="Pfam" id="PF21278">
    <property type="entry name" value="YlmH_1st"/>
    <property type="match status" value="1"/>
</dbReference>
<dbReference type="Proteomes" id="UP001596549">
    <property type="component" value="Unassembled WGS sequence"/>
</dbReference>
<dbReference type="InterPro" id="IPR040591">
    <property type="entry name" value="RqcP2_RBD"/>
</dbReference>
<dbReference type="Gene3D" id="3.30.1370.160">
    <property type="match status" value="1"/>
</dbReference>
<dbReference type="InterPro" id="IPR012677">
    <property type="entry name" value="Nucleotide-bd_a/b_plait_sf"/>
</dbReference>
<evidence type="ECO:0000313" key="4">
    <source>
        <dbReference type="Proteomes" id="UP001596549"/>
    </source>
</evidence>
<dbReference type="Gene3D" id="3.30.70.330">
    <property type="match status" value="1"/>
</dbReference>
<dbReference type="PANTHER" id="PTHR13633">
    <property type="entry name" value="MITOCHONDRIAL TRANSCRIPTION RESCUE FACTOR 1"/>
    <property type="match status" value="1"/>
</dbReference>
<name>A0ABW2NQR4_9BACL</name>
<feature type="domain" description="RNA-binding S4" evidence="2">
    <location>
        <begin position="181"/>
        <end position="238"/>
    </location>
</feature>
<accession>A0ABW2NQR4</accession>
<dbReference type="Gene3D" id="3.10.290.10">
    <property type="entry name" value="RNA-binding S4 domain"/>
    <property type="match status" value="1"/>
</dbReference>